<keyword evidence="2" id="KW-0808">Transferase</keyword>
<keyword evidence="3" id="KW-0949">S-adenosyl-L-methionine</keyword>
<keyword evidence="1" id="KW-0489">Methyltransferase</keyword>
<dbReference type="EMBL" id="BAAAQN010000055">
    <property type="protein sequence ID" value="GAA2052840.1"/>
    <property type="molecule type" value="Genomic_DNA"/>
</dbReference>
<dbReference type="CDD" id="cd02440">
    <property type="entry name" value="AdoMet_MTases"/>
    <property type="match status" value="1"/>
</dbReference>
<dbReference type="PANTHER" id="PTHR43464:SF19">
    <property type="entry name" value="UBIQUINONE BIOSYNTHESIS O-METHYLTRANSFERASE, MITOCHONDRIAL"/>
    <property type="match status" value="1"/>
</dbReference>
<proteinExistence type="predicted"/>
<evidence type="ECO:0000256" key="2">
    <source>
        <dbReference type="ARBA" id="ARBA00022679"/>
    </source>
</evidence>
<gene>
    <name evidence="5" type="ORF">GCM10009839_70580</name>
</gene>
<dbReference type="Gene3D" id="3.40.50.150">
    <property type="entry name" value="Vaccinia Virus protein VP39"/>
    <property type="match status" value="1"/>
</dbReference>
<evidence type="ECO:0000256" key="1">
    <source>
        <dbReference type="ARBA" id="ARBA00022603"/>
    </source>
</evidence>
<dbReference type="SUPFAM" id="SSF53335">
    <property type="entry name" value="S-adenosyl-L-methionine-dependent methyltransferases"/>
    <property type="match status" value="1"/>
</dbReference>
<comment type="caution">
    <text evidence="5">The sequence shown here is derived from an EMBL/GenBank/DDBJ whole genome shotgun (WGS) entry which is preliminary data.</text>
</comment>
<dbReference type="InterPro" id="IPR013216">
    <property type="entry name" value="Methyltransf_11"/>
</dbReference>
<organism evidence="5 6">
    <name type="scientific">Catenulispora yoronensis</name>
    <dbReference type="NCBI Taxonomy" id="450799"/>
    <lineage>
        <taxon>Bacteria</taxon>
        <taxon>Bacillati</taxon>
        <taxon>Actinomycetota</taxon>
        <taxon>Actinomycetes</taxon>
        <taxon>Catenulisporales</taxon>
        <taxon>Catenulisporaceae</taxon>
        <taxon>Catenulispora</taxon>
    </lineage>
</organism>
<protein>
    <recommendedName>
        <fullName evidence="4">Methyltransferase type 11 domain-containing protein</fullName>
    </recommendedName>
</protein>
<dbReference type="InterPro" id="IPR029063">
    <property type="entry name" value="SAM-dependent_MTases_sf"/>
</dbReference>
<keyword evidence="6" id="KW-1185">Reference proteome</keyword>
<reference evidence="6" key="1">
    <citation type="journal article" date="2019" name="Int. J. Syst. Evol. Microbiol.">
        <title>The Global Catalogue of Microorganisms (GCM) 10K type strain sequencing project: providing services to taxonomists for standard genome sequencing and annotation.</title>
        <authorList>
            <consortium name="The Broad Institute Genomics Platform"/>
            <consortium name="The Broad Institute Genome Sequencing Center for Infectious Disease"/>
            <person name="Wu L."/>
            <person name="Ma J."/>
        </authorList>
    </citation>
    <scope>NUCLEOTIDE SEQUENCE [LARGE SCALE GENOMIC DNA]</scope>
    <source>
        <strain evidence="6">JCM 16014</strain>
    </source>
</reference>
<evidence type="ECO:0000256" key="3">
    <source>
        <dbReference type="ARBA" id="ARBA00022691"/>
    </source>
</evidence>
<dbReference type="Proteomes" id="UP001500751">
    <property type="component" value="Unassembled WGS sequence"/>
</dbReference>
<evidence type="ECO:0000313" key="6">
    <source>
        <dbReference type="Proteomes" id="UP001500751"/>
    </source>
</evidence>
<dbReference type="PANTHER" id="PTHR43464">
    <property type="entry name" value="METHYLTRANSFERASE"/>
    <property type="match status" value="1"/>
</dbReference>
<feature type="domain" description="Methyltransferase type 11" evidence="4">
    <location>
        <begin position="63"/>
        <end position="159"/>
    </location>
</feature>
<accession>A0ABP5GUN4</accession>
<evidence type="ECO:0000259" key="4">
    <source>
        <dbReference type="Pfam" id="PF08241"/>
    </source>
</evidence>
<dbReference type="Pfam" id="PF08241">
    <property type="entry name" value="Methyltransf_11"/>
    <property type="match status" value="1"/>
</dbReference>
<sequence>MTARAADGFAADRRPRCCFSILTNVDTHSAGTDYWNKAGTAKTFGHPLDLAWLGSLGPDAAVVDYGCGYGRLAGALLAAGYPDIEGFDVSAPLIERARREQPGARFAVLDDPPRLARADASVDALLLFAVLTCAPDSDAQRGIVGEIRRVVKPGGLLYLSDYCLQSDARNVTRYGEHEARFGRYGVFETGDGAVCRHHEREWLHDLLSGFEVVRERDVPVETMNGNPAVATQLLGRCRP</sequence>
<evidence type="ECO:0000313" key="5">
    <source>
        <dbReference type="EMBL" id="GAA2052840.1"/>
    </source>
</evidence>
<name>A0ABP5GUN4_9ACTN</name>